<dbReference type="Pfam" id="PF14308">
    <property type="entry name" value="DnaJ-X"/>
    <property type="match status" value="1"/>
</dbReference>
<gene>
    <name evidence="3" type="ORF">BN14_03728</name>
</gene>
<dbReference type="HOGENOM" id="CLU_025145_0_0_1"/>
<feature type="region of interest" description="Disordered" evidence="1">
    <location>
        <begin position="1"/>
        <end position="54"/>
    </location>
</feature>
<feature type="region of interest" description="Disordered" evidence="1">
    <location>
        <begin position="258"/>
        <end position="278"/>
    </location>
</feature>
<evidence type="ECO:0000259" key="2">
    <source>
        <dbReference type="Pfam" id="PF14308"/>
    </source>
</evidence>
<dbReference type="PANTHER" id="PTHR44924">
    <property type="entry name" value="DNAJ SUBFAMILY A MEMBER 2"/>
    <property type="match status" value="1"/>
</dbReference>
<dbReference type="AlphaFoldDB" id="M5BTA7"/>
<dbReference type="PANTHER" id="PTHR44924:SF1">
    <property type="entry name" value="DNAJ SUBFAMILY A MEMBER 2"/>
    <property type="match status" value="1"/>
</dbReference>
<feature type="compositionally biased region" description="Basic and acidic residues" evidence="1">
    <location>
        <begin position="45"/>
        <end position="54"/>
    </location>
</feature>
<proteinExistence type="predicted"/>
<dbReference type="EMBL" id="CAOJ01005322">
    <property type="protein sequence ID" value="CCO29710.1"/>
    <property type="molecule type" value="Genomic_DNA"/>
</dbReference>
<reference evidence="3 4" key="1">
    <citation type="journal article" date="2013" name="J. Biotechnol.">
        <title>Establishment and interpretation of the genome sequence of the phytopathogenic fungus Rhizoctonia solani AG1-IB isolate 7/3/14.</title>
        <authorList>
            <person name="Wibberg D.W."/>
            <person name="Jelonek L.J."/>
            <person name="Rupp O.R."/>
            <person name="Hennig M.H."/>
            <person name="Eikmeyer F.E."/>
            <person name="Goesmann A.G."/>
            <person name="Hartmann A.H."/>
            <person name="Borriss R.B."/>
            <person name="Grosch R.G."/>
            <person name="Puehler A.P."/>
            <person name="Schlueter A.S."/>
        </authorList>
    </citation>
    <scope>NUCLEOTIDE SEQUENCE [LARGE SCALE GENOMIC DNA]</scope>
    <source>
        <strain evidence="4">AG1-IB / isolate 7/3/14</strain>
    </source>
</reference>
<evidence type="ECO:0000313" key="4">
    <source>
        <dbReference type="Proteomes" id="UP000012065"/>
    </source>
</evidence>
<evidence type="ECO:0000256" key="1">
    <source>
        <dbReference type="SAM" id="MobiDB-lite"/>
    </source>
</evidence>
<name>M5BTA7_THACB</name>
<evidence type="ECO:0000313" key="3">
    <source>
        <dbReference type="EMBL" id="CCO29710.1"/>
    </source>
</evidence>
<dbReference type="InterPro" id="IPR026894">
    <property type="entry name" value="DnaJ_X"/>
</dbReference>
<dbReference type="Proteomes" id="UP000012065">
    <property type="component" value="Unassembled WGS sequence"/>
</dbReference>
<accession>M5BTA7</accession>
<feature type="compositionally biased region" description="Basic and acidic residues" evidence="1">
    <location>
        <begin position="21"/>
        <end position="38"/>
    </location>
</feature>
<protein>
    <submittedName>
        <fullName evidence="3">Rhizoctonia solani AG1-IB WGS project CAOJ00000000 data, isolate 7/3/14, contig 07851</fullName>
    </submittedName>
</protein>
<organism evidence="3 4">
    <name type="scientific">Thanatephorus cucumeris (strain AG1-IB / isolate 7/3/14)</name>
    <name type="common">Lettuce bottom rot fungus</name>
    <name type="synonym">Rhizoctonia solani</name>
    <dbReference type="NCBI Taxonomy" id="1108050"/>
    <lineage>
        <taxon>Eukaryota</taxon>
        <taxon>Fungi</taxon>
        <taxon>Dikarya</taxon>
        <taxon>Basidiomycota</taxon>
        <taxon>Agaricomycotina</taxon>
        <taxon>Agaricomycetes</taxon>
        <taxon>Cantharellales</taxon>
        <taxon>Ceratobasidiaceae</taxon>
        <taxon>Rhizoctonia</taxon>
        <taxon>Rhizoctonia solani AG-1</taxon>
    </lineage>
</organism>
<comment type="caution">
    <text evidence="3">The sequence shown here is derived from an EMBL/GenBank/DDBJ whole genome shotgun (WGS) entry which is preliminary data.</text>
</comment>
<feature type="compositionally biased region" description="Acidic residues" evidence="1">
    <location>
        <begin position="1"/>
        <end position="14"/>
    </location>
</feature>
<sequence>MKEALQNEESDSEEPSAPVQRDAKGREIISPEERARREEKRRRKEERDRQIDAQKQKVRAERVGLLVAELSRKLSIYTESATGHPQQDADVANSWRQICEIEANELKGESYGVDLLNAVGFVYVAKAKHYLATNQTFMGVGGWLHNIQGKYHVFSETVSTVRSALELKQVFDQIAEAEKSGMSPEQKKKLEEQAAEKGLRALFKGAKLEIESVLRETCDRVLADPTLQSSKLHLRAEALQILGEAYLGVKKDGDASEDDYVRVETKASRQRAEKEGYA</sequence>
<feature type="domain" description="DNAJ-containing protein X-domain" evidence="2">
    <location>
        <begin position="60"/>
        <end position="259"/>
    </location>
</feature>